<keyword evidence="1" id="KW-0479">Metal-binding</keyword>
<dbReference type="SUPFAM" id="SSF53800">
    <property type="entry name" value="Chelatase"/>
    <property type="match status" value="1"/>
</dbReference>
<dbReference type="CDD" id="cd03414">
    <property type="entry name" value="CbiX_SirB_C"/>
    <property type="match status" value="1"/>
</dbReference>
<accession>A0A4P9UNI8</accession>
<dbReference type="AlphaFoldDB" id="A0A4P9UNI8"/>
<sequence>MTTTILLVGHGSRNQAGNDEILEFQRQWQARHPEWRIELCYIELADVLLPEGLRRAAQNSDKVIVVPLIISAAGHVKMEIPEHIEEARALNPNVEFVYAPHLGSNETLLEILNKQLNATLKTLAMPDPKTTGVIILGRGSSDRVANGELAKLARWLFEATEHELVDIAFTGITHPRLETAVQRQARLGMTQIAILPYYLFTGLLIERIARQVQRLQTQYPQIAIACGNYFGFDPGVFELLDRRVEDAADPNSPKMLECDGCQYREQAAHQHHHHH</sequence>
<keyword evidence="4" id="KW-1185">Reference proteome</keyword>
<dbReference type="STRING" id="675511.GCA_000341735_00638"/>
<reference evidence="4" key="1">
    <citation type="journal article" date="2019" name="J. Bacteriol.">
        <title>A Mutagenic Screen Identifies a TonB-Dependent Receptor Required for the Lanthanide Metal Switch in the Type I Methanotroph 'Methylotuvimicrobium buryatense' 5GB1C.</title>
        <authorList>
            <person name="Groom J.D."/>
            <person name="Ford S.M."/>
            <person name="Pesesky M.W."/>
            <person name="Lidstrom M.E."/>
        </authorList>
    </citation>
    <scope>NUCLEOTIDE SEQUENCE [LARGE SCALE GENOMIC DNA]</scope>
    <source>
        <strain evidence="4">5GB1C</strain>
    </source>
</reference>
<proteinExistence type="predicted"/>
<dbReference type="GO" id="GO:0046872">
    <property type="term" value="F:metal ion binding"/>
    <property type="evidence" value="ECO:0007669"/>
    <property type="project" value="UniProtKB-KW"/>
</dbReference>
<dbReference type="GO" id="GO:0016829">
    <property type="term" value="F:lyase activity"/>
    <property type="evidence" value="ECO:0007669"/>
    <property type="project" value="UniProtKB-KW"/>
</dbReference>
<evidence type="ECO:0000256" key="1">
    <source>
        <dbReference type="ARBA" id="ARBA00022723"/>
    </source>
</evidence>
<protein>
    <submittedName>
        <fullName evidence="3">Sirohydrochlorin chelatase</fullName>
    </submittedName>
</protein>
<dbReference type="OrthoDB" id="9797895at2"/>
<dbReference type="PANTHER" id="PTHR33542">
    <property type="entry name" value="SIROHYDROCHLORIN FERROCHELATASE, CHLOROPLASTIC"/>
    <property type="match status" value="1"/>
</dbReference>
<dbReference type="RefSeq" id="WP_017839270.1">
    <property type="nucleotide sequence ID" value="NZ_CP035467.1"/>
</dbReference>
<dbReference type="PANTHER" id="PTHR33542:SF3">
    <property type="entry name" value="SIROHYDROCHLORIN FERROCHELATASE, CHLOROPLASTIC"/>
    <property type="match status" value="1"/>
</dbReference>
<evidence type="ECO:0000256" key="2">
    <source>
        <dbReference type="ARBA" id="ARBA00023239"/>
    </source>
</evidence>
<evidence type="ECO:0000313" key="4">
    <source>
        <dbReference type="Proteomes" id="UP000305881"/>
    </source>
</evidence>
<keyword evidence="2" id="KW-0456">Lyase</keyword>
<dbReference type="InterPro" id="IPR002762">
    <property type="entry name" value="CbiX-like"/>
</dbReference>
<organism evidence="3 4">
    <name type="scientific">Methylotuvimicrobium buryatense</name>
    <name type="common">Methylomicrobium buryatense</name>
    <dbReference type="NCBI Taxonomy" id="95641"/>
    <lineage>
        <taxon>Bacteria</taxon>
        <taxon>Pseudomonadati</taxon>
        <taxon>Pseudomonadota</taxon>
        <taxon>Gammaproteobacteria</taxon>
        <taxon>Methylococcales</taxon>
        <taxon>Methylococcaceae</taxon>
        <taxon>Methylotuvimicrobium</taxon>
    </lineage>
</organism>
<gene>
    <name evidence="3" type="ORF">EQU24_12020</name>
</gene>
<dbReference type="InterPro" id="IPR050963">
    <property type="entry name" value="Sirohydro_Cobaltochel/CbiX"/>
</dbReference>
<evidence type="ECO:0000313" key="3">
    <source>
        <dbReference type="EMBL" id="QCW82888.1"/>
    </source>
</evidence>
<dbReference type="KEGG" id="mbur:EQU24_12020"/>
<dbReference type="Pfam" id="PF01903">
    <property type="entry name" value="CbiX"/>
    <property type="match status" value="2"/>
</dbReference>
<dbReference type="EMBL" id="CP035467">
    <property type="protein sequence ID" value="QCW82888.1"/>
    <property type="molecule type" value="Genomic_DNA"/>
</dbReference>
<dbReference type="CDD" id="cd03416">
    <property type="entry name" value="CbiX_SirB_N"/>
    <property type="match status" value="1"/>
</dbReference>
<name>A0A4P9UNI8_METBY</name>
<dbReference type="Proteomes" id="UP000305881">
    <property type="component" value="Chromosome"/>
</dbReference>
<dbReference type="Gene3D" id="3.40.50.1400">
    <property type="match status" value="2"/>
</dbReference>